<dbReference type="PANTHER" id="PTHR45961:SF6">
    <property type="entry name" value="IP21249P"/>
    <property type="match status" value="1"/>
</dbReference>
<dbReference type="GO" id="GO:0004721">
    <property type="term" value="F:phosphoprotein phosphatase activity"/>
    <property type="evidence" value="ECO:0007669"/>
    <property type="project" value="UniProtKB-KW"/>
</dbReference>
<reference evidence="8" key="1">
    <citation type="submission" date="2017-01" db="EMBL/GenBank/DDBJ databases">
        <title>Comparative genomics of anhydrobiosis in the tardigrade Hypsibius dujardini.</title>
        <authorList>
            <person name="Yoshida Y."/>
            <person name="Koutsovoulos G."/>
            <person name="Laetsch D."/>
            <person name="Stevens L."/>
            <person name="Kumar S."/>
            <person name="Horikawa D."/>
            <person name="Ishino K."/>
            <person name="Komine S."/>
            <person name="Tomita M."/>
            <person name="Blaxter M."/>
            <person name="Arakawa K."/>
        </authorList>
    </citation>
    <scope>NUCLEOTIDE SEQUENCE [LARGE SCALE GENOMIC DNA]</scope>
    <source>
        <strain evidence="8">Z151</strain>
    </source>
</reference>
<dbReference type="PROSITE" id="PS50056">
    <property type="entry name" value="TYR_PHOSPHATASE_2"/>
    <property type="match status" value="1"/>
</dbReference>
<evidence type="ECO:0000313" key="7">
    <source>
        <dbReference type="EMBL" id="OQV13404.1"/>
    </source>
</evidence>
<name>A0A1W0WDX3_HYPEX</name>
<evidence type="ECO:0000259" key="5">
    <source>
        <dbReference type="PROSITE" id="PS50054"/>
    </source>
</evidence>
<evidence type="ECO:0000256" key="4">
    <source>
        <dbReference type="SAM" id="MobiDB-lite"/>
    </source>
</evidence>
<feature type="domain" description="Tyrosine-protein phosphatase" evidence="5">
    <location>
        <begin position="5"/>
        <end position="164"/>
    </location>
</feature>
<dbReference type="OrthoDB" id="285418at2759"/>
<evidence type="ECO:0000256" key="1">
    <source>
        <dbReference type="ARBA" id="ARBA00008601"/>
    </source>
</evidence>
<comment type="caution">
    <text evidence="7">The sequence shown here is derived from an EMBL/GenBank/DDBJ whole genome shotgun (WGS) entry which is preliminary data.</text>
</comment>
<keyword evidence="2" id="KW-0378">Hydrolase</keyword>
<proteinExistence type="inferred from homology"/>
<dbReference type="EMBL" id="MTYJ01000124">
    <property type="protein sequence ID" value="OQV13404.1"/>
    <property type="molecule type" value="Genomic_DNA"/>
</dbReference>
<dbReference type="InterPro" id="IPR016130">
    <property type="entry name" value="Tyr_Pase_AS"/>
</dbReference>
<evidence type="ECO:0000259" key="6">
    <source>
        <dbReference type="PROSITE" id="PS50056"/>
    </source>
</evidence>
<feature type="compositionally biased region" description="Basic and acidic residues" evidence="4">
    <location>
        <begin position="44"/>
        <end position="53"/>
    </location>
</feature>
<dbReference type="GO" id="GO:0005737">
    <property type="term" value="C:cytoplasm"/>
    <property type="evidence" value="ECO:0007669"/>
    <property type="project" value="TreeGrafter"/>
</dbReference>
<dbReference type="PROSITE" id="PS00383">
    <property type="entry name" value="TYR_PHOSPHATASE_1"/>
    <property type="match status" value="1"/>
</dbReference>
<dbReference type="InterPro" id="IPR000387">
    <property type="entry name" value="Tyr_Pase_dom"/>
</dbReference>
<keyword evidence="3" id="KW-0904">Protein phosphatase</keyword>
<gene>
    <name evidence="7" type="ORF">BV898_12356</name>
</gene>
<dbReference type="Pfam" id="PF00782">
    <property type="entry name" value="DSPc"/>
    <property type="match status" value="1"/>
</dbReference>
<accession>A0A1W0WDX3</accession>
<feature type="compositionally biased region" description="Basic and acidic residues" evidence="4">
    <location>
        <begin position="70"/>
        <end position="82"/>
    </location>
</feature>
<evidence type="ECO:0000256" key="3">
    <source>
        <dbReference type="ARBA" id="ARBA00022912"/>
    </source>
</evidence>
<dbReference type="SUPFAM" id="SSF52799">
    <property type="entry name" value="(Phosphotyrosine protein) phosphatases II"/>
    <property type="match status" value="1"/>
</dbReference>
<organism evidence="7 8">
    <name type="scientific">Hypsibius exemplaris</name>
    <name type="common">Freshwater tardigrade</name>
    <dbReference type="NCBI Taxonomy" id="2072580"/>
    <lineage>
        <taxon>Eukaryota</taxon>
        <taxon>Metazoa</taxon>
        <taxon>Ecdysozoa</taxon>
        <taxon>Tardigrada</taxon>
        <taxon>Eutardigrada</taxon>
        <taxon>Parachela</taxon>
        <taxon>Hypsibioidea</taxon>
        <taxon>Hypsibiidae</taxon>
        <taxon>Hypsibius</taxon>
    </lineage>
</organism>
<sequence length="185" mass="20990">MSSTEDSLTYVNTETIILTSTTASSTPDPEQEPIQLSQPPAVKTAEEKAENRSRSVGTALQKHIGNATRTNEEHSKSNQRDRRGLPLSFWKVHDEKRRLAGGRVLVHCLMGVSRSASVVLAYLVKYRGMSLEEAHELVRRQRPMISPNRGFWEQLSLFEKEFRRKNSIDLDQSEPGTELDDIKKL</sequence>
<dbReference type="InterPro" id="IPR000340">
    <property type="entry name" value="Dual-sp_phosphatase_cat-dom"/>
</dbReference>
<evidence type="ECO:0000313" key="8">
    <source>
        <dbReference type="Proteomes" id="UP000192578"/>
    </source>
</evidence>
<protein>
    <recommendedName>
        <fullName evidence="9">Dual specificity protein phosphatase 14</fullName>
    </recommendedName>
</protein>
<dbReference type="InterPro" id="IPR052103">
    <property type="entry name" value="Dual_spec_Phospatases"/>
</dbReference>
<dbReference type="InterPro" id="IPR029021">
    <property type="entry name" value="Prot-tyrosine_phosphatase-like"/>
</dbReference>
<dbReference type="AlphaFoldDB" id="A0A1W0WDX3"/>
<dbReference type="SMART" id="SM00195">
    <property type="entry name" value="DSPc"/>
    <property type="match status" value="1"/>
</dbReference>
<dbReference type="Gene3D" id="3.90.190.10">
    <property type="entry name" value="Protein tyrosine phosphatase superfamily"/>
    <property type="match status" value="1"/>
</dbReference>
<evidence type="ECO:0008006" key="9">
    <source>
        <dbReference type="Google" id="ProtNLM"/>
    </source>
</evidence>
<comment type="similarity">
    <text evidence="1">Belongs to the protein-tyrosine phosphatase family. Non-receptor class dual specificity subfamily.</text>
</comment>
<dbReference type="InterPro" id="IPR020422">
    <property type="entry name" value="TYR_PHOSPHATASE_DUAL_dom"/>
</dbReference>
<keyword evidence="8" id="KW-1185">Reference proteome</keyword>
<evidence type="ECO:0000256" key="2">
    <source>
        <dbReference type="ARBA" id="ARBA00022801"/>
    </source>
</evidence>
<feature type="region of interest" description="Disordered" evidence="4">
    <location>
        <begin position="19"/>
        <end position="82"/>
    </location>
</feature>
<dbReference type="PROSITE" id="PS50054">
    <property type="entry name" value="TYR_PHOSPHATASE_DUAL"/>
    <property type="match status" value="1"/>
</dbReference>
<dbReference type="Proteomes" id="UP000192578">
    <property type="component" value="Unassembled WGS sequence"/>
</dbReference>
<dbReference type="PANTHER" id="PTHR45961">
    <property type="entry name" value="IP21249P"/>
    <property type="match status" value="1"/>
</dbReference>
<feature type="domain" description="Tyrosine specific protein phosphatases" evidence="6">
    <location>
        <begin position="101"/>
        <end position="145"/>
    </location>
</feature>